<name>A0ABV0EF59_9BURK</name>
<dbReference type="Pfam" id="PF07963">
    <property type="entry name" value="N_methyl"/>
    <property type="match status" value="1"/>
</dbReference>
<dbReference type="SUPFAM" id="SSF54523">
    <property type="entry name" value="Pili subunits"/>
    <property type="match status" value="1"/>
</dbReference>
<organism evidence="2 3">
    <name type="scientific">Thiobacter aerophilum</name>
    <dbReference type="NCBI Taxonomy" id="3121275"/>
    <lineage>
        <taxon>Bacteria</taxon>
        <taxon>Pseudomonadati</taxon>
        <taxon>Pseudomonadota</taxon>
        <taxon>Betaproteobacteria</taxon>
        <taxon>Burkholderiales</taxon>
        <taxon>Thiobacteraceae</taxon>
        <taxon>Thiobacter</taxon>
    </lineage>
</organism>
<keyword evidence="1" id="KW-0472">Membrane</keyword>
<evidence type="ECO:0000313" key="3">
    <source>
        <dbReference type="Proteomes" id="UP001482231"/>
    </source>
</evidence>
<sequence length="145" mass="14195">MHKAQTGFTLIELVVVIVILGILAATALPKFVDFSGEAEQAAVKGVAGAISSAGAINYGKVKAGGTGVNITDGTDACAGTANSVLAGQGTLLSGSVTLVTASPTTTDQYKIAAGTDAVCAAGKTIDCQITSKGGKTATAYVPCTN</sequence>
<accession>A0ABV0EF59</accession>
<reference evidence="2 3" key="1">
    <citation type="submission" date="2024-02" db="EMBL/GenBank/DDBJ databases">
        <title>New thermophilic sulfur-oxidizing bacteria from a hot springs of the Uzon caldera (Kamchatka, Russia).</title>
        <authorList>
            <person name="Dukat A.M."/>
            <person name="Elcheninov A.G."/>
            <person name="Frolov E.N."/>
        </authorList>
    </citation>
    <scope>NUCLEOTIDE SEQUENCE [LARGE SCALE GENOMIC DNA]</scope>
    <source>
        <strain evidence="2 3">AK1</strain>
    </source>
</reference>
<feature type="transmembrane region" description="Helical" evidence="1">
    <location>
        <begin position="7"/>
        <end position="28"/>
    </location>
</feature>
<dbReference type="Gene3D" id="3.30.700.10">
    <property type="entry name" value="Glycoprotein, Type 4 Pilin"/>
    <property type="match status" value="1"/>
</dbReference>
<gene>
    <name evidence="2" type="ORF">V6E02_08735</name>
</gene>
<evidence type="ECO:0000313" key="2">
    <source>
        <dbReference type="EMBL" id="MEO1767296.1"/>
    </source>
</evidence>
<protein>
    <submittedName>
        <fullName evidence="2">Type II secretion system protein</fullName>
    </submittedName>
</protein>
<dbReference type="EMBL" id="JBAJEX010000006">
    <property type="protein sequence ID" value="MEO1767296.1"/>
    <property type="molecule type" value="Genomic_DNA"/>
</dbReference>
<dbReference type="InterPro" id="IPR045584">
    <property type="entry name" value="Pilin-like"/>
</dbReference>
<keyword evidence="3" id="KW-1185">Reference proteome</keyword>
<evidence type="ECO:0000256" key="1">
    <source>
        <dbReference type="SAM" id="Phobius"/>
    </source>
</evidence>
<keyword evidence="1" id="KW-1133">Transmembrane helix</keyword>
<dbReference type="Proteomes" id="UP001482231">
    <property type="component" value="Unassembled WGS sequence"/>
</dbReference>
<dbReference type="InterPro" id="IPR012902">
    <property type="entry name" value="N_methyl_site"/>
</dbReference>
<keyword evidence="1" id="KW-0812">Transmembrane</keyword>
<dbReference type="NCBIfam" id="TIGR02532">
    <property type="entry name" value="IV_pilin_GFxxxE"/>
    <property type="match status" value="1"/>
</dbReference>
<proteinExistence type="predicted"/>
<dbReference type="RefSeq" id="WP_347308406.1">
    <property type="nucleotide sequence ID" value="NZ_JBAJEX010000006.1"/>
</dbReference>
<comment type="caution">
    <text evidence="2">The sequence shown here is derived from an EMBL/GenBank/DDBJ whole genome shotgun (WGS) entry which is preliminary data.</text>
</comment>
<dbReference type="PROSITE" id="PS00409">
    <property type="entry name" value="PROKAR_NTER_METHYL"/>
    <property type="match status" value="1"/>
</dbReference>